<evidence type="ECO:0000256" key="1">
    <source>
        <dbReference type="SAM" id="SignalP"/>
    </source>
</evidence>
<reference evidence="2" key="1">
    <citation type="submission" date="2023-06" db="EMBL/GenBank/DDBJ databases">
        <title>Genome-scale phylogeny and comparative genomics of the fungal order Sordariales.</title>
        <authorList>
            <consortium name="Lawrence Berkeley National Laboratory"/>
            <person name="Hensen N."/>
            <person name="Bonometti L."/>
            <person name="Westerberg I."/>
            <person name="Brannstrom I.O."/>
            <person name="Guillou S."/>
            <person name="Cros-Aarteil S."/>
            <person name="Calhoun S."/>
            <person name="Haridas S."/>
            <person name="Kuo A."/>
            <person name="Mondo S."/>
            <person name="Pangilinan J."/>
            <person name="Riley R."/>
            <person name="LaButti K."/>
            <person name="Andreopoulos B."/>
            <person name="Lipzen A."/>
            <person name="Chen C."/>
            <person name="Yanf M."/>
            <person name="Daum C."/>
            <person name="Ng V."/>
            <person name="Clum A."/>
            <person name="Steindorff A."/>
            <person name="Ohm R."/>
            <person name="Martin F."/>
            <person name="Silar P."/>
            <person name="Natvig D."/>
            <person name="Lalanne C."/>
            <person name="Gautier V."/>
            <person name="Ament-velasquez S.L."/>
            <person name="Kruys A."/>
            <person name="Hutchinson M.I."/>
            <person name="Powell A.J."/>
            <person name="Barry K."/>
            <person name="Miller A.N."/>
            <person name="Grigoriev I.V."/>
            <person name="Debuchy R."/>
            <person name="Gladieux P."/>
            <person name="Thoren M.H."/>
            <person name="Johannesson H."/>
        </authorList>
    </citation>
    <scope>NUCLEOTIDE SEQUENCE</scope>
    <source>
        <strain evidence="2">SMH3187-1</strain>
    </source>
</reference>
<dbReference type="EMBL" id="JAUKUD010000005">
    <property type="protein sequence ID" value="KAK0743768.1"/>
    <property type="molecule type" value="Genomic_DNA"/>
</dbReference>
<accession>A0AA40EQT1</accession>
<name>A0AA40EQT1_9PEZI</name>
<keyword evidence="1" id="KW-0732">Signal</keyword>
<keyword evidence="3" id="KW-1185">Reference proteome</keyword>
<dbReference type="InterPro" id="IPR032710">
    <property type="entry name" value="NTF2-like_dom_sf"/>
</dbReference>
<sequence length="173" mass="19021">MLFSTLAFAVLAPLTALALPASESHSDASLVARKPGENLCSLKAPPKLCVPNKNITVAETAQRAYDFYRAFVVDGDAEKMFSLIDDVYLQHNPGYKSGPLVIWPLFCGGRKIGSEASTSWCFDEKTGMSWAKYSTVDRWAWVDGCVHEHWDQREAFPSADKCYKLPAVATPAA</sequence>
<evidence type="ECO:0000313" key="2">
    <source>
        <dbReference type="EMBL" id="KAK0743768.1"/>
    </source>
</evidence>
<feature type="signal peptide" evidence="1">
    <location>
        <begin position="1"/>
        <end position="18"/>
    </location>
</feature>
<comment type="caution">
    <text evidence="2">The sequence shown here is derived from an EMBL/GenBank/DDBJ whole genome shotgun (WGS) entry which is preliminary data.</text>
</comment>
<evidence type="ECO:0000313" key="3">
    <source>
        <dbReference type="Proteomes" id="UP001172155"/>
    </source>
</evidence>
<gene>
    <name evidence="2" type="ORF">B0T18DRAFT_439540</name>
</gene>
<proteinExistence type="predicted"/>
<dbReference type="Proteomes" id="UP001172155">
    <property type="component" value="Unassembled WGS sequence"/>
</dbReference>
<dbReference type="SUPFAM" id="SSF54427">
    <property type="entry name" value="NTF2-like"/>
    <property type="match status" value="1"/>
</dbReference>
<protein>
    <recommendedName>
        <fullName evidence="4">SnoaL-like domain-containing protein</fullName>
    </recommendedName>
</protein>
<evidence type="ECO:0008006" key="4">
    <source>
        <dbReference type="Google" id="ProtNLM"/>
    </source>
</evidence>
<organism evidence="2 3">
    <name type="scientific">Schizothecium vesticola</name>
    <dbReference type="NCBI Taxonomy" id="314040"/>
    <lineage>
        <taxon>Eukaryota</taxon>
        <taxon>Fungi</taxon>
        <taxon>Dikarya</taxon>
        <taxon>Ascomycota</taxon>
        <taxon>Pezizomycotina</taxon>
        <taxon>Sordariomycetes</taxon>
        <taxon>Sordariomycetidae</taxon>
        <taxon>Sordariales</taxon>
        <taxon>Schizotheciaceae</taxon>
        <taxon>Schizothecium</taxon>
    </lineage>
</organism>
<dbReference type="AlphaFoldDB" id="A0AA40EQT1"/>
<feature type="chain" id="PRO_5041358063" description="SnoaL-like domain-containing protein" evidence="1">
    <location>
        <begin position="19"/>
        <end position="173"/>
    </location>
</feature>